<dbReference type="RefSeq" id="WP_129048374.1">
    <property type="nucleotide sequence ID" value="NZ_SDHX01000002.1"/>
</dbReference>
<accession>A0A4Q1C388</accession>
<evidence type="ECO:0000256" key="1">
    <source>
        <dbReference type="SAM" id="MobiDB-lite"/>
    </source>
</evidence>
<comment type="caution">
    <text evidence="2">The sequence shown here is derived from an EMBL/GenBank/DDBJ whole genome shotgun (WGS) entry which is preliminary data.</text>
</comment>
<protein>
    <submittedName>
        <fullName evidence="2">Uncharacterized protein</fullName>
    </submittedName>
</protein>
<proteinExistence type="predicted"/>
<evidence type="ECO:0000313" key="3">
    <source>
        <dbReference type="Proteomes" id="UP000290218"/>
    </source>
</evidence>
<evidence type="ECO:0000313" key="2">
    <source>
        <dbReference type="EMBL" id="RXK52782.1"/>
    </source>
</evidence>
<dbReference type="AlphaFoldDB" id="A0A4Q1C388"/>
<sequence>MLVIRRLVDRQQAYTALFLPGEEPRIFPSTDYEHGRILQIYKQDRPYTGVHNDFSEFGLGTPPPVTPVKSGG</sequence>
<name>A0A4Q1C388_9BACT</name>
<dbReference type="OrthoDB" id="197812at2"/>
<gene>
    <name evidence="2" type="ORF">ESB00_13755</name>
</gene>
<dbReference type="EMBL" id="SDHX01000002">
    <property type="protein sequence ID" value="RXK52782.1"/>
    <property type="molecule type" value="Genomic_DNA"/>
</dbReference>
<keyword evidence="3" id="KW-1185">Reference proteome</keyword>
<reference evidence="2 3" key="1">
    <citation type="submission" date="2019-01" db="EMBL/GenBank/DDBJ databases">
        <title>Lacunisphaera sp. strain TWA-58.</title>
        <authorList>
            <person name="Chen W.-M."/>
        </authorList>
    </citation>
    <scope>NUCLEOTIDE SEQUENCE [LARGE SCALE GENOMIC DNA]</scope>
    <source>
        <strain evidence="2 3">TWA-58</strain>
    </source>
</reference>
<organism evidence="2 3">
    <name type="scientific">Oleiharenicola lentus</name>
    <dbReference type="NCBI Taxonomy" id="2508720"/>
    <lineage>
        <taxon>Bacteria</taxon>
        <taxon>Pseudomonadati</taxon>
        <taxon>Verrucomicrobiota</taxon>
        <taxon>Opitutia</taxon>
        <taxon>Opitutales</taxon>
        <taxon>Opitutaceae</taxon>
        <taxon>Oleiharenicola</taxon>
    </lineage>
</organism>
<feature type="region of interest" description="Disordered" evidence="1">
    <location>
        <begin position="53"/>
        <end position="72"/>
    </location>
</feature>
<dbReference type="Proteomes" id="UP000290218">
    <property type="component" value="Unassembled WGS sequence"/>
</dbReference>